<keyword evidence="1" id="KW-0408">Iron</keyword>
<dbReference type="Pfam" id="PF01136">
    <property type="entry name" value="Peptidase_U32"/>
    <property type="match status" value="1"/>
</dbReference>
<protein>
    <recommendedName>
        <fullName evidence="1">Ubiquinone biosynthesis protein UbiV</fullName>
    </recommendedName>
</protein>
<keyword evidence="1" id="KW-0004">4Fe-4S</keyword>
<dbReference type="AlphaFoldDB" id="K4KPK2"/>
<name>K4KPK2_SIMAS</name>
<dbReference type="PANTHER" id="PTHR30217">
    <property type="entry name" value="PEPTIDASE U32 FAMILY"/>
    <property type="match status" value="1"/>
</dbReference>
<dbReference type="InterPro" id="IPR043693">
    <property type="entry name" value="UbiV"/>
</dbReference>
<organism evidence="2 3">
    <name type="scientific">Simiduia agarivorans (strain DSM 21679 / JCM 13881 / BCRC 17597 / SA1)</name>
    <dbReference type="NCBI Taxonomy" id="1117647"/>
    <lineage>
        <taxon>Bacteria</taxon>
        <taxon>Pseudomonadati</taxon>
        <taxon>Pseudomonadota</taxon>
        <taxon>Gammaproteobacteria</taxon>
        <taxon>Cellvibrionales</taxon>
        <taxon>Cellvibrionaceae</taxon>
        <taxon>Simiduia</taxon>
    </lineage>
</organism>
<evidence type="ECO:0000313" key="3">
    <source>
        <dbReference type="Proteomes" id="UP000000466"/>
    </source>
</evidence>
<dbReference type="GO" id="GO:0008233">
    <property type="term" value="F:peptidase activity"/>
    <property type="evidence" value="ECO:0007669"/>
    <property type="project" value="UniProtKB-KW"/>
</dbReference>
<keyword evidence="1" id="KW-0831">Ubiquinone biosynthesis</keyword>
<comment type="similarity">
    <text evidence="1">Belongs to the peptidase U32 family. UbiV subfamily.</text>
</comment>
<dbReference type="EMBL" id="CP003746">
    <property type="protein sequence ID" value="AFV00146.1"/>
    <property type="molecule type" value="Genomic_DNA"/>
</dbReference>
<dbReference type="GO" id="GO:0051539">
    <property type="term" value="F:4 iron, 4 sulfur cluster binding"/>
    <property type="evidence" value="ECO:0007669"/>
    <property type="project" value="UniProtKB-UniRule"/>
</dbReference>
<comment type="cofactor">
    <cofactor evidence="1">
        <name>[4Fe-4S] cluster</name>
        <dbReference type="ChEBI" id="CHEBI:49883"/>
    </cofactor>
</comment>
<accession>K4KPK2</accession>
<dbReference type="InterPro" id="IPR001539">
    <property type="entry name" value="Peptidase_U32"/>
</dbReference>
<keyword evidence="2" id="KW-0645">Protease</keyword>
<dbReference type="GO" id="GO:0046872">
    <property type="term" value="F:metal ion binding"/>
    <property type="evidence" value="ECO:0007669"/>
    <property type="project" value="UniProtKB-KW"/>
</dbReference>
<dbReference type="HOGENOM" id="CLU_056172_0_0_6"/>
<dbReference type="GO" id="GO:0006744">
    <property type="term" value="P:ubiquinone biosynthetic process"/>
    <property type="evidence" value="ECO:0007669"/>
    <property type="project" value="UniProtKB-UniRule"/>
</dbReference>
<feature type="binding site" evidence="1">
    <location>
        <position position="189"/>
    </location>
    <ligand>
        <name>[4Fe-4S] cluster</name>
        <dbReference type="ChEBI" id="CHEBI:49883"/>
    </ligand>
</feature>
<dbReference type="OrthoDB" id="8523349at2"/>
<comment type="subunit">
    <text evidence="1">Forms a heterodimer with UbiU.</text>
</comment>
<dbReference type="STRING" id="1117647.M5M_15055"/>
<sequence length="289" mass="31997">MKLSLGPIQYFWSHKDVLEFYARMIETPVNTLYLGEVVCGKRRELSPIQWIDLARQLASSCGKEIILSTMTLIESGADLKGVKRLCDNEGLLVEANDIAAIHYLSEKKLPFVAGPAINIYNAQSLQFLMSQGLKRWVVPVELGQQQLRAALTPLKVKPEIEVLAWGRLPLAYSARCFTARHHGVKKDDCAFVCQQYPAGLQLKSQESQSLFTLNGIATLSGMPVNLLNHHASLTDTGVSHARISPEWEQTEIVIETFYNALRGSSTASLAGGTDGYWRGQPGIDLIARE</sequence>
<dbReference type="Proteomes" id="UP000000466">
    <property type="component" value="Chromosome"/>
</dbReference>
<feature type="binding site" evidence="1">
    <location>
        <position position="193"/>
    </location>
    <ligand>
        <name>[4Fe-4S] cluster</name>
        <dbReference type="ChEBI" id="CHEBI:49883"/>
    </ligand>
</feature>
<comment type="pathway">
    <text evidence="1">Cofactor biosynthesis; ubiquinone biosynthesis.</text>
</comment>
<dbReference type="HAMAP" id="MF_02233">
    <property type="entry name" value="UbiV"/>
    <property type="match status" value="1"/>
</dbReference>
<keyword evidence="1" id="KW-0411">Iron-sulfur</keyword>
<proteinExistence type="inferred from homology"/>
<evidence type="ECO:0000256" key="1">
    <source>
        <dbReference type="HAMAP-Rule" id="MF_02233"/>
    </source>
</evidence>
<gene>
    <name evidence="1" type="primary">ubiV</name>
    <name evidence="2" type="ordered locus">M5M_15055</name>
</gene>
<dbReference type="RefSeq" id="WP_015048298.1">
    <property type="nucleotide sequence ID" value="NC_018868.3"/>
</dbReference>
<dbReference type="NCBIfam" id="NF011991">
    <property type="entry name" value="PRK15447.1"/>
    <property type="match status" value="1"/>
</dbReference>
<feature type="binding site" evidence="1">
    <location>
        <position position="39"/>
    </location>
    <ligand>
        <name>[4Fe-4S] cluster</name>
        <dbReference type="ChEBI" id="CHEBI:49883"/>
    </ligand>
</feature>
<dbReference type="InterPro" id="IPR051454">
    <property type="entry name" value="RNA/ubiquinone_mod_enzymes"/>
</dbReference>
<keyword evidence="3" id="KW-1185">Reference proteome</keyword>
<evidence type="ECO:0000313" key="2">
    <source>
        <dbReference type="EMBL" id="AFV00146.1"/>
    </source>
</evidence>
<comment type="function">
    <text evidence="1">Required for O(2)-independent ubiquinone (coenzyme Q) biosynthesis. Together with UbiU, is essential for the C6-hydroxylation reaction in the oxygen-independent ubiquinone biosynthesis pathway.</text>
</comment>
<dbReference type="eggNOG" id="COG0826">
    <property type="taxonomic scope" value="Bacteria"/>
</dbReference>
<dbReference type="PANTHER" id="PTHR30217:SF11">
    <property type="entry name" value="UBIQUINONE BIOSYNTHESIS PROTEIN UBIV"/>
    <property type="match status" value="1"/>
</dbReference>
<dbReference type="KEGG" id="saga:M5M_15055"/>
<keyword evidence="1" id="KW-0479">Metal-binding</keyword>
<reference evidence="2 3" key="1">
    <citation type="journal article" date="2013" name="Genome Announc.">
        <title>Complete genome sequence of Simiduia agarivorans SA1(T), a marine bacterium able to degrade a variety of polysaccharides.</title>
        <authorList>
            <person name="Lin S.Y."/>
            <person name="Shieh W.Y."/>
            <person name="Chen J.S."/>
            <person name="Tang S.L."/>
        </authorList>
    </citation>
    <scope>NUCLEOTIDE SEQUENCE [LARGE SCALE GENOMIC DNA]</scope>
    <source>
        <strain evidence="3">DSM 21679 / JCM 13881 / BCRC 17597 / SA1</strain>
    </source>
</reference>
<dbReference type="UniPathway" id="UPA00232"/>
<feature type="binding site" evidence="1">
    <location>
        <position position="176"/>
    </location>
    <ligand>
        <name>[4Fe-4S] cluster</name>
        <dbReference type="ChEBI" id="CHEBI:49883"/>
    </ligand>
</feature>
<keyword evidence="2" id="KW-0378">Hydrolase</keyword>
<dbReference type="GO" id="GO:0006508">
    <property type="term" value="P:proteolysis"/>
    <property type="evidence" value="ECO:0007669"/>
    <property type="project" value="UniProtKB-KW"/>
</dbReference>